<keyword evidence="1" id="KW-1133">Transmembrane helix</keyword>
<keyword evidence="3" id="KW-1185">Reference proteome</keyword>
<evidence type="ECO:0000313" key="3">
    <source>
        <dbReference type="Proteomes" id="UP000017170"/>
    </source>
</evidence>
<name>U6SQ62_9BACI</name>
<accession>U6SQ62</accession>
<keyword evidence="1" id="KW-0812">Transmembrane</keyword>
<dbReference type="EMBL" id="ATAE01000018">
    <property type="protein sequence ID" value="ERN53768.1"/>
    <property type="molecule type" value="Genomic_DNA"/>
</dbReference>
<evidence type="ECO:0000256" key="1">
    <source>
        <dbReference type="SAM" id="Phobius"/>
    </source>
</evidence>
<keyword evidence="1" id="KW-0472">Membrane</keyword>
<proteinExistence type="predicted"/>
<dbReference type="Proteomes" id="UP000017170">
    <property type="component" value="Unassembled WGS sequence"/>
</dbReference>
<organism evidence="2 3">
    <name type="scientific">Alkalihalophilus marmarensis DSM 21297</name>
    <dbReference type="NCBI Taxonomy" id="1188261"/>
    <lineage>
        <taxon>Bacteria</taxon>
        <taxon>Bacillati</taxon>
        <taxon>Bacillota</taxon>
        <taxon>Bacilli</taxon>
        <taxon>Bacillales</taxon>
        <taxon>Bacillaceae</taxon>
        <taxon>Alkalihalophilus</taxon>
    </lineage>
</organism>
<dbReference type="PATRIC" id="fig|1188261.3.peg.1338"/>
<feature type="transmembrane region" description="Helical" evidence="1">
    <location>
        <begin position="91"/>
        <end position="110"/>
    </location>
</feature>
<feature type="transmembrane region" description="Helical" evidence="1">
    <location>
        <begin position="63"/>
        <end position="79"/>
    </location>
</feature>
<comment type="caution">
    <text evidence="2">The sequence shown here is derived from an EMBL/GenBank/DDBJ whole genome shotgun (WGS) entry which is preliminary data.</text>
</comment>
<reference evidence="2 3" key="1">
    <citation type="journal article" date="2013" name="Genome Announc.">
        <title>Genome Sequence of the Extreme Obligate Alkaliphile Bacillus marmarensis Strain DSM 21297.</title>
        <authorList>
            <person name="Wernick D.G."/>
            <person name="Choi K.Y."/>
            <person name="Tat C.A."/>
            <person name="Lafontaine Rivera J.G."/>
            <person name="Liao J.C."/>
        </authorList>
    </citation>
    <scope>NUCLEOTIDE SEQUENCE [LARGE SCALE GENOMIC DNA]</scope>
    <source>
        <strain evidence="2 3">DSM 21297</strain>
    </source>
</reference>
<sequence>MILSMTIIILVITFLNKKGISVGGYKKNYHLKFFIGIVLLGVSLLISDLFIEYEYLFKDTVEPTIGIVSIYIIMAVINRNGLLDNLKINDFVGGLLLAGGFVFIFSLIVFKAV</sequence>
<dbReference type="AlphaFoldDB" id="U6SQ62"/>
<evidence type="ECO:0000313" key="2">
    <source>
        <dbReference type="EMBL" id="ERN53768.1"/>
    </source>
</evidence>
<protein>
    <submittedName>
        <fullName evidence="2">Uncharacterized protein</fullName>
    </submittedName>
</protein>
<gene>
    <name evidence="2" type="ORF">A33I_09830</name>
</gene>
<feature type="transmembrane region" description="Helical" evidence="1">
    <location>
        <begin position="29"/>
        <end position="51"/>
    </location>
</feature>